<feature type="chain" id="PRO_5002482238" evidence="2">
    <location>
        <begin position="19"/>
        <end position="120"/>
    </location>
</feature>
<dbReference type="STRING" id="1408163.A0A0F4Z1R0"/>
<keyword evidence="1 2" id="KW-0732">Signal</keyword>
<keyword evidence="4" id="KW-1185">Reference proteome</keyword>
<feature type="signal peptide" evidence="2">
    <location>
        <begin position="1"/>
        <end position="18"/>
    </location>
</feature>
<comment type="caution">
    <text evidence="3">The sequence shown here is derived from an EMBL/GenBank/DDBJ whole genome shotgun (WGS) entry which is preliminary data.</text>
</comment>
<dbReference type="RefSeq" id="XP_013330410.1">
    <property type="nucleotide sequence ID" value="XM_013474956.1"/>
</dbReference>
<dbReference type="PANTHER" id="PTHR31836">
    <property type="match status" value="1"/>
</dbReference>
<evidence type="ECO:0000256" key="1">
    <source>
        <dbReference type="ARBA" id="ARBA00022729"/>
    </source>
</evidence>
<dbReference type="SUPFAM" id="SSF50685">
    <property type="entry name" value="Barwin-like endoglucanases"/>
    <property type="match status" value="1"/>
</dbReference>
<dbReference type="Proteomes" id="UP000053958">
    <property type="component" value="Unassembled WGS sequence"/>
</dbReference>
<dbReference type="OrthoDB" id="4168200at2759"/>
<accession>A0A0F4Z1R0</accession>
<dbReference type="InterPro" id="IPR051477">
    <property type="entry name" value="Expansin_CellWall"/>
</dbReference>
<name>A0A0F4Z1R0_RASE3</name>
<proteinExistence type="predicted"/>
<dbReference type="EMBL" id="LASV01000086">
    <property type="protein sequence ID" value="KKA23798.1"/>
    <property type="molecule type" value="Genomic_DNA"/>
</dbReference>
<dbReference type="GeneID" id="25314500"/>
<dbReference type="AlphaFoldDB" id="A0A0F4Z1R0"/>
<dbReference type="PANTHER" id="PTHR31836:SF28">
    <property type="entry name" value="SRCR DOMAIN-CONTAINING PROTEIN-RELATED"/>
    <property type="match status" value="1"/>
</dbReference>
<sequence>MLAQGLVLFTSLVAAVSASTGRGTAYYQYGVAGSCGQVHSDSDLIAAIANGKSYCGKQIRAKNTGSNDGVGGLGNELTVTVADTCPSCGAGDVDFSIGAWNQLTNNSPLGTFNVEWEFIN</sequence>
<reference evidence="3 4" key="1">
    <citation type="submission" date="2015-04" db="EMBL/GenBank/DDBJ databases">
        <authorList>
            <person name="Heijne W.H."/>
            <person name="Fedorova N.D."/>
            <person name="Nierman W.C."/>
            <person name="Vollebregt A.W."/>
            <person name="Zhao Z."/>
            <person name="Wu L."/>
            <person name="Kumar M."/>
            <person name="Stam H."/>
            <person name="van den Berg M.A."/>
            <person name="Pel H.J."/>
        </authorList>
    </citation>
    <scope>NUCLEOTIDE SEQUENCE [LARGE SCALE GENOMIC DNA]</scope>
    <source>
        <strain evidence="3 4">CBS 393.64</strain>
    </source>
</reference>
<gene>
    <name evidence="3" type="ORF">T310_2149</name>
</gene>
<evidence type="ECO:0000313" key="4">
    <source>
        <dbReference type="Proteomes" id="UP000053958"/>
    </source>
</evidence>
<dbReference type="Gene3D" id="2.40.40.10">
    <property type="entry name" value="RlpA-like domain"/>
    <property type="match status" value="1"/>
</dbReference>
<protein>
    <submittedName>
        <fullName evidence="3">Mrsp1</fullName>
    </submittedName>
</protein>
<organism evidence="3 4">
    <name type="scientific">Rasamsonia emersonii (strain ATCC 16479 / CBS 393.64 / IMI 116815)</name>
    <dbReference type="NCBI Taxonomy" id="1408163"/>
    <lineage>
        <taxon>Eukaryota</taxon>
        <taxon>Fungi</taxon>
        <taxon>Dikarya</taxon>
        <taxon>Ascomycota</taxon>
        <taxon>Pezizomycotina</taxon>
        <taxon>Eurotiomycetes</taxon>
        <taxon>Eurotiomycetidae</taxon>
        <taxon>Eurotiales</taxon>
        <taxon>Trichocomaceae</taxon>
        <taxon>Rasamsonia</taxon>
    </lineage>
</organism>
<evidence type="ECO:0000313" key="3">
    <source>
        <dbReference type="EMBL" id="KKA23798.1"/>
    </source>
</evidence>
<dbReference type="CDD" id="cd22191">
    <property type="entry name" value="DPBB_RlpA_EXP_N-like"/>
    <property type="match status" value="1"/>
</dbReference>
<dbReference type="InterPro" id="IPR036908">
    <property type="entry name" value="RlpA-like_sf"/>
</dbReference>
<evidence type="ECO:0000256" key="2">
    <source>
        <dbReference type="SAM" id="SignalP"/>
    </source>
</evidence>